<evidence type="ECO:0000256" key="3">
    <source>
        <dbReference type="ARBA" id="ARBA00022679"/>
    </source>
</evidence>
<gene>
    <name evidence="7" type="ORF">IW256_001959</name>
</gene>
<dbReference type="InterPro" id="IPR033749">
    <property type="entry name" value="Polyprenyl_synt_CS"/>
</dbReference>
<keyword evidence="8" id="KW-1185">Reference proteome</keyword>
<dbReference type="PROSITE" id="PS00723">
    <property type="entry name" value="POLYPRENYL_SYNTHASE_1"/>
    <property type="match status" value="1"/>
</dbReference>
<dbReference type="EC" id="2.5.1.10" evidence="7"/>
<keyword evidence="4" id="KW-0479">Metal-binding</keyword>
<dbReference type="GO" id="GO:0004311">
    <property type="term" value="F:geranylgeranyl diphosphate synthase activity"/>
    <property type="evidence" value="ECO:0007669"/>
    <property type="project" value="UniProtKB-EC"/>
</dbReference>
<dbReference type="EMBL" id="JADOUA010000001">
    <property type="protein sequence ID" value="MBG6087846.1"/>
    <property type="molecule type" value="Genomic_DNA"/>
</dbReference>
<dbReference type="Proteomes" id="UP000614047">
    <property type="component" value="Unassembled WGS sequence"/>
</dbReference>
<proteinExistence type="inferred from homology"/>
<protein>
    <submittedName>
        <fullName evidence="7">Geranylgeranyl diphosphate synthase type I</fullName>
        <ecNumber evidence="7">2.5.1.1</ecNumber>
        <ecNumber evidence="7">2.5.1.10</ecNumber>
        <ecNumber evidence="7">2.5.1.29</ecNumber>
    </submittedName>
</protein>
<dbReference type="PANTHER" id="PTHR12001">
    <property type="entry name" value="GERANYLGERANYL PYROPHOSPHATE SYNTHASE"/>
    <property type="match status" value="1"/>
</dbReference>
<evidence type="ECO:0000256" key="5">
    <source>
        <dbReference type="ARBA" id="ARBA00022842"/>
    </source>
</evidence>
<name>A0A931GLV6_9ACTN</name>
<dbReference type="Pfam" id="PF00348">
    <property type="entry name" value="polyprenyl_synt"/>
    <property type="match status" value="1"/>
</dbReference>
<dbReference type="PANTHER" id="PTHR12001:SF85">
    <property type="entry name" value="SHORT CHAIN ISOPRENYL DIPHOSPHATE SYNTHASE"/>
    <property type="match status" value="1"/>
</dbReference>
<dbReference type="SFLD" id="SFLDS00005">
    <property type="entry name" value="Isoprenoid_Synthase_Type_I"/>
    <property type="match status" value="1"/>
</dbReference>
<dbReference type="RefSeq" id="WP_197010649.1">
    <property type="nucleotide sequence ID" value="NZ_BAABES010000008.1"/>
</dbReference>
<dbReference type="Gene3D" id="1.10.600.10">
    <property type="entry name" value="Farnesyl Diphosphate Synthase"/>
    <property type="match status" value="1"/>
</dbReference>
<evidence type="ECO:0000256" key="6">
    <source>
        <dbReference type="RuleBase" id="RU004466"/>
    </source>
</evidence>
<evidence type="ECO:0000256" key="2">
    <source>
        <dbReference type="ARBA" id="ARBA00006706"/>
    </source>
</evidence>
<dbReference type="GO" id="GO:0004337">
    <property type="term" value="F:(2E,6E)-farnesyl diphosphate synthase activity"/>
    <property type="evidence" value="ECO:0007669"/>
    <property type="project" value="UniProtKB-EC"/>
</dbReference>
<evidence type="ECO:0000313" key="7">
    <source>
        <dbReference type="EMBL" id="MBG6087846.1"/>
    </source>
</evidence>
<evidence type="ECO:0000256" key="4">
    <source>
        <dbReference type="ARBA" id="ARBA00022723"/>
    </source>
</evidence>
<dbReference type="PROSITE" id="PS00444">
    <property type="entry name" value="POLYPRENYL_SYNTHASE_2"/>
    <property type="match status" value="1"/>
</dbReference>
<evidence type="ECO:0000313" key="8">
    <source>
        <dbReference type="Proteomes" id="UP000614047"/>
    </source>
</evidence>
<keyword evidence="3 6" id="KW-0808">Transferase</keyword>
<dbReference type="EC" id="2.5.1.29" evidence="7"/>
<comment type="similarity">
    <text evidence="2 6">Belongs to the FPP/GGPP synthase family.</text>
</comment>
<evidence type="ECO:0000256" key="1">
    <source>
        <dbReference type="ARBA" id="ARBA00001946"/>
    </source>
</evidence>
<dbReference type="CDD" id="cd00685">
    <property type="entry name" value="Trans_IPPS_HT"/>
    <property type="match status" value="1"/>
</dbReference>
<dbReference type="GO" id="GO:0008299">
    <property type="term" value="P:isoprenoid biosynthetic process"/>
    <property type="evidence" value="ECO:0007669"/>
    <property type="project" value="InterPro"/>
</dbReference>
<organism evidence="7 8">
    <name type="scientific">Actinomadura viridis</name>
    <dbReference type="NCBI Taxonomy" id="58110"/>
    <lineage>
        <taxon>Bacteria</taxon>
        <taxon>Bacillati</taxon>
        <taxon>Actinomycetota</taxon>
        <taxon>Actinomycetes</taxon>
        <taxon>Streptosporangiales</taxon>
        <taxon>Thermomonosporaceae</taxon>
        <taxon>Actinomadura</taxon>
    </lineage>
</organism>
<comment type="caution">
    <text evidence="7">The sequence shown here is derived from an EMBL/GenBank/DDBJ whole genome shotgun (WGS) entry which is preliminary data.</text>
</comment>
<dbReference type="GO" id="GO:0046872">
    <property type="term" value="F:metal ion binding"/>
    <property type="evidence" value="ECO:0007669"/>
    <property type="project" value="UniProtKB-KW"/>
</dbReference>
<accession>A0A931GLV6</accession>
<keyword evidence="5" id="KW-0460">Magnesium</keyword>
<dbReference type="SUPFAM" id="SSF48576">
    <property type="entry name" value="Terpenoid synthases"/>
    <property type="match status" value="1"/>
</dbReference>
<dbReference type="InterPro" id="IPR000092">
    <property type="entry name" value="Polyprenyl_synt"/>
</dbReference>
<sequence length="333" mass="36100">MGDLRVRVDRLLGEFVEAEIAELLALDGELAPVAEQLRISIAGGKRIRPEFCYWGWRASGQPDTDAMVRAAAALELVHAAAIVHDDLIDGSPLRRGRATAHERLGDGLAILIGDLLTAWAGRLFHTSGLPRSFLARAVPLWTTMARELVAGECLELLHTGRAHDLGRSLTIVRFKTGSYTIERPLQIGAMLGGADPATMNALAAYARPLGEAFQLRDDLWGVFGDPARTGKSSLDDLVGRKPTALLALALDQASEQDRRRLEDLLDGPLTPAGAVGVREIMRRSGAPAAVRRMIDERAETARAALEKSRTPPDAAHALTRLTYEVTADDHVHR</sequence>
<reference evidence="7" key="1">
    <citation type="submission" date="2020-11" db="EMBL/GenBank/DDBJ databases">
        <title>Sequencing the genomes of 1000 actinobacteria strains.</title>
        <authorList>
            <person name="Klenk H.-P."/>
        </authorList>
    </citation>
    <scope>NUCLEOTIDE SEQUENCE</scope>
    <source>
        <strain evidence="7">DSM 43175</strain>
    </source>
</reference>
<dbReference type="GO" id="GO:0004161">
    <property type="term" value="F:dimethylallyltranstransferase activity"/>
    <property type="evidence" value="ECO:0007669"/>
    <property type="project" value="UniProtKB-EC"/>
</dbReference>
<comment type="cofactor">
    <cofactor evidence="1">
        <name>Mg(2+)</name>
        <dbReference type="ChEBI" id="CHEBI:18420"/>
    </cofactor>
</comment>
<dbReference type="EC" id="2.5.1.1" evidence="7"/>
<dbReference type="InterPro" id="IPR008949">
    <property type="entry name" value="Isoprenoid_synthase_dom_sf"/>
</dbReference>
<dbReference type="AlphaFoldDB" id="A0A931GLV6"/>